<name>A0A3G5A4Y1_9VIRU</name>
<gene>
    <name evidence="2" type="ORF">Harvfovirus9_3</name>
</gene>
<reference evidence="2" key="1">
    <citation type="submission" date="2018-10" db="EMBL/GenBank/DDBJ databases">
        <title>Hidden diversity of soil giant viruses.</title>
        <authorList>
            <person name="Schulz F."/>
            <person name="Alteio L."/>
            <person name="Goudeau D."/>
            <person name="Ryan E.M."/>
            <person name="Malmstrom R.R."/>
            <person name="Blanchard J."/>
            <person name="Woyke T."/>
        </authorList>
    </citation>
    <scope>NUCLEOTIDE SEQUENCE</scope>
    <source>
        <strain evidence="2">HAV1</strain>
    </source>
</reference>
<dbReference type="SUPFAM" id="SSF88697">
    <property type="entry name" value="PUA domain-like"/>
    <property type="match status" value="1"/>
</dbReference>
<dbReference type="InterPro" id="IPR015947">
    <property type="entry name" value="PUA-like_sf"/>
</dbReference>
<proteinExistence type="predicted"/>
<evidence type="ECO:0000259" key="1">
    <source>
        <dbReference type="Pfam" id="PF04266"/>
    </source>
</evidence>
<sequence>MDEKFQIHTMGVDERWFDAIACGKKTVEGRKWTETKKEIKVGDRIEFSFLEKKVVAVVMKINVYQGENALDKYIIGETLEKILPGVDTLEEARKIYLACLGKKGASEEEQMKSIDEIGMVGFHIAKI</sequence>
<accession>A0A3G5A4Y1</accession>
<dbReference type="Pfam" id="PF04266">
    <property type="entry name" value="ASCH"/>
    <property type="match status" value="1"/>
</dbReference>
<dbReference type="EMBL" id="MK072251">
    <property type="protein sequence ID" value="AYV80873.1"/>
    <property type="molecule type" value="Genomic_DNA"/>
</dbReference>
<dbReference type="InterPro" id="IPR007374">
    <property type="entry name" value="ASCH_domain"/>
</dbReference>
<protein>
    <recommendedName>
        <fullName evidence="1">ASCH domain-containing protein</fullName>
    </recommendedName>
</protein>
<dbReference type="Gene3D" id="2.30.130.30">
    <property type="entry name" value="Hypothetical protein"/>
    <property type="match status" value="1"/>
</dbReference>
<feature type="domain" description="ASCH" evidence="1">
    <location>
        <begin position="11"/>
        <end position="82"/>
    </location>
</feature>
<evidence type="ECO:0000313" key="2">
    <source>
        <dbReference type="EMBL" id="AYV80873.1"/>
    </source>
</evidence>
<organism evidence="2">
    <name type="scientific">Harvfovirus sp</name>
    <dbReference type="NCBI Taxonomy" id="2487768"/>
    <lineage>
        <taxon>Viruses</taxon>
        <taxon>Varidnaviria</taxon>
        <taxon>Bamfordvirae</taxon>
        <taxon>Nucleocytoviricota</taxon>
        <taxon>Megaviricetes</taxon>
        <taxon>Imitervirales</taxon>
        <taxon>Mimiviridae</taxon>
        <taxon>Klosneuvirinae</taxon>
    </lineage>
</organism>